<name>A0AAV8YV84_9CUCU</name>
<dbReference type="GO" id="GO:0005802">
    <property type="term" value="C:trans-Golgi network"/>
    <property type="evidence" value="ECO:0007669"/>
    <property type="project" value="TreeGrafter"/>
</dbReference>
<evidence type="ECO:0000256" key="2">
    <source>
        <dbReference type="ARBA" id="ARBA00022670"/>
    </source>
</evidence>
<dbReference type="Gene3D" id="2.60.120.260">
    <property type="entry name" value="Galactose-binding domain-like"/>
    <property type="match status" value="1"/>
</dbReference>
<accession>A0AAV8YV84</accession>
<proteinExistence type="inferred from homology"/>
<dbReference type="EMBL" id="JAPWTK010000038">
    <property type="protein sequence ID" value="KAJ8955449.1"/>
    <property type="molecule type" value="Genomic_DNA"/>
</dbReference>
<organism evidence="6 7">
    <name type="scientific">Aromia moschata</name>
    <dbReference type="NCBI Taxonomy" id="1265417"/>
    <lineage>
        <taxon>Eukaryota</taxon>
        <taxon>Metazoa</taxon>
        <taxon>Ecdysozoa</taxon>
        <taxon>Arthropoda</taxon>
        <taxon>Hexapoda</taxon>
        <taxon>Insecta</taxon>
        <taxon>Pterygota</taxon>
        <taxon>Neoptera</taxon>
        <taxon>Endopterygota</taxon>
        <taxon>Coleoptera</taxon>
        <taxon>Polyphaga</taxon>
        <taxon>Cucujiformia</taxon>
        <taxon>Chrysomeloidea</taxon>
        <taxon>Cerambycidae</taxon>
        <taxon>Cerambycinae</taxon>
        <taxon>Callichromatini</taxon>
        <taxon>Aromia</taxon>
    </lineage>
</organism>
<keyword evidence="3" id="KW-0378">Hydrolase</keyword>
<comment type="similarity">
    <text evidence="1">Belongs to the peptidase S8 family. Furin subfamily.</text>
</comment>
<gene>
    <name evidence="6" type="ORF">NQ318_003549</name>
</gene>
<dbReference type="PANTHER" id="PTHR42884:SF3">
    <property type="entry name" value="FURIN-LIKE PROTEASE 1, ISOFORMS 1_1-X_2"/>
    <property type="match status" value="1"/>
</dbReference>
<dbReference type="PANTHER" id="PTHR42884">
    <property type="entry name" value="PROPROTEIN CONVERTASE SUBTILISIN/KEXIN-RELATED"/>
    <property type="match status" value="1"/>
</dbReference>
<evidence type="ECO:0000313" key="7">
    <source>
        <dbReference type="Proteomes" id="UP001162162"/>
    </source>
</evidence>
<sequence>MRDHRFPTSIPAKSVVVLQLEVKECEGVQVLEHVQAKLTINSHKRGDLKIQLTSPMGTRVVLLDHRAHDNSRAGFNLWPFMSVHSWGEYPSELGSWRYTTTGVFWVKSGPGS</sequence>
<dbReference type="InterPro" id="IPR008979">
    <property type="entry name" value="Galactose-bd-like_sf"/>
</dbReference>
<dbReference type="GO" id="GO:0004252">
    <property type="term" value="F:serine-type endopeptidase activity"/>
    <property type="evidence" value="ECO:0007669"/>
    <property type="project" value="InterPro"/>
</dbReference>
<dbReference type="GO" id="GO:0016486">
    <property type="term" value="P:peptide hormone processing"/>
    <property type="evidence" value="ECO:0007669"/>
    <property type="project" value="TreeGrafter"/>
</dbReference>
<evidence type="ECO:0000259" key="5">
    <source>
        <dbReference type="PROSITE" id="PS51829"/>
    </source>
</evidence>
<evidence type="ECO:0000256" key="1">
    <source>
        <dbReference type="ARBA" id="ARBA00005325"/>
    </source>
</evidence>
<protein>
    <recommendedName>
        <fullName evidence="5">P/Homo B domain-containing protein</fullName>
    </recommendedName>
</protein>
<reference evidence="6" key="1">
    <citation type="journal article" date="2023" name="Insect Mol. Biol.">
        <title>Genome sequencing provides insights into the evolution of gene families encoding plant cell wall-degrading enzymes in longhorned beetles.</title>
        <authorList>
            <person name="Shin N.R."/>
            <person name="Okamura Y."/>
            <person name="Kirsch R."/>
            <person name="Pauchet Y."/>
        </authorList>
    </citation>
    <scope>NUCLEOTIDE SEQUENCE</scope>
    <source>
        <strain evidence="6">AMC_N1</strain>
    </source>
</reference>
<dbReference type="PROSITE" id="PS51829">
    <property type="entry name" value="P_HOMO_B"/>
    <property type="match status" value="1"/>
</dbReference>
<comment type="caution">
    <text evidence="6">The sequence shown here is derived from an EMBL/GenBank/DDBJ whole genome shotgun (WGS) entry which is preliminary data.</text>
</comment>
<dbReference type="InterPro" id="IPR002884">
    <property type="entry name" value="P_dom"/>
</dbReference>
<dbReference type="SUPFAM" id="SSF49785">
    <property type="entry name" value="Galactose-binding domain-like"/>
    <property type="match status" value="1"/>
</dbReference>
<evidence type="ECO:0000256" key="4">
    <source>
        <dbReference type="ARBA" id="ARBA00022825"/>
    </source>
</evidence>
<keyword evidence="4" id="KW-0720">Serine protease</keyword>
<dbReference type="AlphaFoldDB" id="A0AAV8YV84"/>
<dbReference type="Pfam" id="PF01483">
    <property type="entry name" value="P_proprotein"/>
    <property type="match status" value="1"/>
</dbReference>
<keyword evidence="7" id="KW-1185">Reference proteome</keyword>
<dbReference type="Proteomes" id="UP001162162">
    <property type="component" value="Unassembled WGS sequence"/>
</dbReference>
<keyword evidence="2" id="KW-0645">Protease</keyword>
<evidence type="ECO:0000256" key="3">
    <source>
        <dbReference type="ARBA" id="ARBA00022801"/>
    </source>
</evidence>
<evidence type="ECO:0000313" key="6">
    <source>
        <dbReference type="EMBL" id="KAJ8955449.1"/>
    </source>
</evidence>
<feature type="domain" description="P/Homo B" evidence="5">
    <location>
        <begin position="1"/>
        <end position="112"/>
    </location>
</feature>
<dbReference type="GO" id="GO:0000139">
    <property type="term" value="C:Golgi membrane"/>
    <property type="evidence" value="ECO:0007669"/>
    <property type="project" value="TreeGrafter"/>
</dbReference>